<feature type="compositionally biased region" description="Basic and acidic residues" evidence="9">
    <location>
        <begin position="334"/>
        <end position="344"/>
    </location>
</feature>
<dbReference type="GO" id="GO:0005886">
    <property type="term" value="C:plasma membrane"/>
    <property type="evidence" value="ECO:0007669"/>
    <property type="project" value="TreeGrafter"/>
</dbReference>
<proteinExistence type="inferred from homology"/>
<dbReference type="PROSITE" id="PS00221">
    <property type="entry name" value="MIP"/>
    <property type="match status" value="1"/>
</dbReference>
<dbReference type="InterPro" id="IPR022357">
    <property type="entry name" value="MIP_CS"/>
</dbReference>
<dbReference type="InterPro" id="IPR050363">
    <property type="entry name" value="MIP/Aquaporin"/>
</dbReference>
<evidence type="ECO:0000256" key="3">
    <source>
        <dbReference type="ARBA" id="ARBA00022448"/>
    </source>
</evidence>
<dbReference type="PRINTS" id="PR00783">
    <property type="entry name" value="MINTRINSICP"/>
</dbReference>
<evidence type="ECO:0000256" key="7">
    <source>
        <dbReference type="ARBA" id="ARBA00023136"/>
    </source>
</evidence>
<evidence type="ECO:0000256" key="1">
    <source>
        <dbReference type="ARBA" id="ARBA00004141"/>
    </source>
</evidence>
<keyword evidence="5" id="KW-0677">Repeat</keyword>
<comment type="similarity">
    <text evidence="2 8">Belongs to the MIP/aquaporin (TC 1.A.8) family.</text>
</comment>
<reference evidence="11 12" key="1">
    <citation type="submission" date="2016-07" db="EMBL/GenBank/DDBJ databases">
        <title>Draft genome of the white-rot fungus Obba rivulosa 3A-2.</title>
        <authorList>
            <consortium name="DOE Joint Genome Institute"/>
            <person name="Miettinen O."/>
            <person name="Riley R."/>
            <person name="Acob R."/>
            <person name="Barry K."/>
            <person name="Cullen D."/>
            <person name="De Vries R."/>
            <person name="Hainaut M."/>
            <person name="Hatakka A."/>
            <person name="Henrissat B."/>
            <person name="Hilden K."/>
            <person name="Kuo R."/>
            <person name="Labutti K."/>
            <person name="Lipzen A."/>
            <person name="Makela M.R."/>
            <person name="Sandor L."/>
            <person name="Spatafora J.W."/>
            <person name="Grigoriev I.V."/>
            <person name="Hibbett D.S."/>
        </authorList>
    </citation>
    <scope>NUCLEOTIDE SEQUENCE [LARGE SCALE GENOMIC DNA]</scope>
    <source>
        <strain evidence="11 12">3A-2</strain>
    </source>
</reference>
<evidence type="ECO:0000256" key="2">
    <source>
        <dbReference type="ARBA" id="ARBA00006175"/>
    </source>
</evidence>
<dbReference type="AlphaFoldDB" id="A0A8E2ALH6"/>
<dbReference type="Pfam" id="PF00230">
    <property type="entry name" value="MIP"/>
    <property type="match status" value="1"/>
</dbReference>
<keyword evidence="3 8" id="KW-0813">Transport</keyword>
<comment type="subcellular location">
    <subcellularLocation>
        <location evidence="1">Membrane</location>
        <topology evidence="1">Multi-pass membrane protein</topology>
    </subcellularLocation>
</comment>
<dbReference type="GO" id="GO:0015250">
    <property type="term" value="F:water channel activity"/>
    <property type="evidence" value="ECO:0007669"/>
    <property type="project" value="TreeGrafter"/>
</dbReference>
<keyword evidence="4 8" id="KW-0812">Transmembrane</keyword>
<evidence type="ECO:0000256" key="5">
    <source>
        <dbReference type="ARBA" id="ARBA00022737"/>
    </source>
</evidence>
<dbReference type="Proteomes" id="UP000250043">
    <property type="component" value="Unassembled WGS sequence"/>
</dbReference>
<name>A0A8E2ALH6_9APHY</name>
<dbReference type="InterPro" id="IPR023271">
    <property type="entry name" value="Aquaporin-like"/>
</dbReference>
<evidence type="ECO:0000256" key="4">
    <source>
        <dbReference type="ARBA" id="ARBA00022692"/>
    </source>
</evidence>
<dbReference type="PANTHER" id="PTHR43829:SF14">
    <property type="entry name" value="AQUAPORIN 3"/>
    <property type="match status" value="1"/>
</dbReference>
<feature type="region of interest" description="Disordered" evidence="9">
    <location>
        <begin position="317"/>
        <end position="344"/>
    </location>
</feature>
<dbReference type="Gene3D" id="1.20.1080.10">
    <property type="entry name" value="Glycerol uptake facilitator protein"/>
    <property type="match status" value="1"/>
</dbReference>
<evidence type="ECO:0000256" key="6">
    <source>
        <dbReference type="ARBA" id="ARBA00022989"/>
    </source>
</evidence>
<dbReference type="EMBL" id="KV722531">
    <property type="protein sequence ID" value="OCH86378.1"/>
    <property type="molecule type" value="Genomic_DNA"/>
</dbReference>
<feature type="transmembrane region" description="Helical" evidence="10">
    <location>
        <begin position="214"/>
        <end position="234"/>
    </location>
</feature>
<evidence type="ECO:0000256" key="9">
    <source>
        <dbReference type="SAM" id="MobiDB-lite"/>
    </source>
</evidence>
<accession>A0A8E2ALH6</accession>
<dbReference type="GO" id="GO:0015254">
    <property type="term" value="F:glycerol channel activity"/>
    <property type="evidence" value="ECO:0007669"/>
    <property type="project" value="TreeGrafter"/>
</dbReference>
<dbReference type="SUPFAM" id="SSF81338">
    <property type="entry name" value="Aquaporin-like"/>
    <property type="match status" value="1"/>
</dbReference>
<evidence type="ECO:0000256" key="10">
    <source>
        <dbReference type="SAM" id="Phobius"/>
    </source>
</evidence>
<feature type="transmembrane region" description="Helical" evidence="10">
    <location>
        <begin position="185"/>
        <end position="207"/>
    </location>
</feature>
<sequence length="344" mass="37113">MSPLHQYPHREFVHLADHEQRPAILQRWERRRHREAHWLVECIAESVGVFLYVYAGVGSAMANVFGNTEQVAGLSSTLQIGLAYVVGIALALIIVSGTSGGHINPAVTLTLVILKKYPKWKAVRYIIAQILGSYIACLLIYVQWRQMIQEAEAVLAAKGTLDAVLFTPQGPAGAFALYVTPGTKLGFVFVNEFVVDFVIGLTIFACLDPTNFAVSPVAAPWVVGLVYGMVIWGYSPVGVATNLARDVGARFMAMTIWGTGASGGRYAAIAALTNIPATFLAACFYEFVFADSSRVITPTHLDIIVGHMAHEEHSGCAVTGRPRSSANSGSSMDGKGRVQTIEKV</sequence>
<feature type="transmembrane region" description="Helical" evidence="10">
    <location>
        <begin position="82"/>
        <end position="114"/>
    </location>
</feature>
<feature type="transmembrane region" description="Helical" evidence="10">
    <location>
        <begin position="38"/>
        <end position="62"/>
    </location>
</feature>
<keyword evidence="12" id="KW-1185">Reference proteome</keyword>
<keyword evidence="6 10" id="KW-1133">Transmembrane helix</keyword>
<gene>
    <name evidence="11" type="ORF">OBBRIDRAFT_243679</name>
</gene>
<feature type="compositionally biased region" description="Polar residues" evidence="9">
    <location>
        <begin position="322"/>
        <end position="331"/>
    </location>
</feature>
<dbReference type="PANTHER" id="PTHR43829">
    <property type="entry name" value="AQUAPORIN OR AQUAGLYCEROPORIN RELATED"/>
    <property type="match status" value="1"/>
</dbReference>
<keyword evidence="7 10" id="KW-0472">Membrane</keyword>
<evidence type="ECO:0000256" key="8">
    <source>
        <dbReference type="RuleBase" id="RU000477"/>
    </source>
</evidence>
<dbReference type="InterPro" id="IPR000425">
    <property type="entry name" value="MIP"/>
</dbReference>
<evidence type="ECO:0000313" key="12">
    <source>
        <dbReference type="Proteomes" id="UP000250043"/>
    </source>
</evidence>
<dbReference type="OrthoDB" id="3222at2759"/>
<organism evidence="11 12">
    <name type="scientific">Obba rivulosa</name>
    <dbReference type="NCBI Taxonomy" id="1052685"/>
    <lineage>
        <taxon>Eukaryota</taxon>
        <taxon>Fungi</taxon>
        <taxon>Dikarya</taxon>
        <taxon>Basidiomycota</taxon>
        <taxon>Agaricomycotina</taxon>
        <taxon>Agaricomycetes</taxon>
        <taxon>Polyporales</taxon>
        <taxon>Gelatoporiaceae</taxon>
        <taxon>Obba</taxon>
    </lineage>
</organism>
<feature type="transmembrane region" description="Helical" evidence="10">
    <location>
        <begin position="126"/>
        <end position="144"/>
    </location>
</feature>
<protein>
    <submittedName>
        <fullName evidence="11">Aquaporin-like protein</fullName>
    </submittedName>
</protein>
<feature type="transmembrane region" description="Helical" evidence="10">
    <location>
        <begin position="266"/>
        <end position="288"/>
    </location>
</feature>
<evidence type="ECO:0000313" key="11">
    <source>
        <dbReference type="EMBL" id="OCH86378.1"/>
    </source>
</evidence>